<comment type="cofactor">
    <cofactor evidence="1">
        <name>Cu(2+)</name>
        <dbReference type="ChEBI" id="CHEBI:29036"/>
    </cofactor>
</comment>
<evidence type="ECO:0000256" key="2">
    <source>
        <dbReference type="ARBA" id="ARBA00023008"/>
    </source>
</evidence>
<name>A0AAV2ZEQ4_9STRA</name>
<evidence type="ECO:0000256" key="1">
    <source>
        <dbReference type="ARBA" id="ARBA00001973"/>
    </source>
</evidence>
<gene>
    <name evidence="4" type="ORF">N0F65_010001</name>
</gene>
<feature type="compositionally biased region" description="Basic residues" evidence="3">
    <location>
        <begin position="506"/>
        <end position="521"/>
    </location>
</feature>
<dbReference type="EMBL" id="DAKRPA010000008">
    <property type="protein sequence ID" value="DBA04405.1"/>
    <property type="molecule type" value="Genomic_DNA"/>
</dbReference>
<dbReference type="PANTHER" id="PTHR36575:SF2">
    <property type="entry name" value="CHITIN-BINDING TYPE-4 DOMAIN-CONTAINING PROTEIN-RELATED"/>
    <property type="match status" value="1"/>
</dbReference>
<feature type="compositionally biased region" description="Low complexity" evidence="3">
    <location>
        <begin position="483"/>
        <end position="495"/>
    </location>
</feature>
<dbReference type="Gene3D" id="2.70.50.70">
    <property type="match status" value="2"/>
</dbReference>
<evidence type="ECO:0000313" key="4">
    <source>
        <dbReference type="EMBL" id="DBA04405.1"/>
    </source>
</evidence>
<dbReference type="AlphaFoldDB" id="A0AAV2ZEQ4"/>
<organism evidence="4 5">
    <name type="scientific">Lagenidium giganteum</name>
    <dbReference type="NCBI Taxonomy" id="4803"/>
    <lineage>
        <taxon>Eukaryota</taxon>
        <taxon>Sar</taxon>
        <taxon>Stramenopiles</taxon>
        <taxon>Oomycota</taxon>
        <taxon>Peronosporomycetes</taxon>
        <taxon>Pythiales</taxon>
        <taxon>Pythiaceae</taxon>
    </lineage>
</organism>
<reference evidence="4" key="1">
    <citation type="submission" date="2022-11" db="EMBL/GenBank/DDBJ databases">
        <authorList>
            <person name="Morgan W.R."/>
            <person name="Tartar A."/>
        </authorList>
    </citation>
    <scope>NUCLEOTIDE SEQUENCE</scope>
    <source>
        <strain evidence="4">ARSEF 373</strain>
    </source>
</reference>
<protein>
    <recommendedName>
        <fullName evidence="6">Chitin-binding type-4 domain-containing protein</fullName>
    </recommendedName>
</protein>
<dbReference type="Proteomes" id="UP001146120">
    <property type="component" value="Unassembled WGS sequence"/>
</dbReference>
<dbReference type="PANTHER" id="PTHR36575">
    <property type="entry name" value="BINDING PROTEIN, PUTATIVE (AFU_ORTHOLOGUE AFUA_1G14430)-RELATED"/>
    <property type="match status" value="1"/>
</dbReference>
<feature type="region of interest" description="Disordered" evidence="3">
    <location>
        <begin position="463"/>
        <end position="521"/>
    </location>
</feature>
<keyword evidence="2" id="KW-0186">Copper</keyword>
<reference evidence="4" key="2">
    <citation type="journal article" date="2023" name="Microbiol Resour">
        <title>Decontamination and Annotation of the Draft Genome Sequence of the Oomycete Lagenidium giganteum ARSEF 373.</title>
        <authorList>
            <person name="Morgan W.R."/>
            <person name="Tartar A."/>
        </authorList>
    </citation>
    <scope>NUCLEOTIDE SEQUENCE</scope>
    <source>
        <strain evidence="4">ARSEF 373</strain>
    </source>
</reference>
<dbReference type="InterPro" id="IPR052282">
    <property type="entry name" value="Starch-active_LPMO"/>
</dbReference>
<comment type="caution">
    <text evidence="4">The sequence shown here is derived from an EMBL/GenBank/DDBJ whole genome shotgun (WGS) entry which is preliminary data.</text>
</comment>
<evidence type="ECO:0000313" key="5">
    <source>
        <dbReference type="Proteomes" id="UP001146120"/>
    </source>
</evidence>
<sequence length="521" mass="55613">ILHIRHRESTNKPTELEYRQRWSSLLNLSATSKVLKPSSTTMRITTILATACLVASVNAHGGMIEPKCRALTTMKLNIEGTFGFPINMRGQYTNGKGGECFGFTPDTNLQPIPYGQSKIKMRANDGANHVGPCTVHLIDPTNKSNKLKVGEMKDCMRSLHPGPGNKGDQPIMAEMTINVPKDNLPCKNGHCVLHFNWEASHLEPHEIYDNCADVKIGGGDAPVVAPPGNASPATPVSGPSTAPLPPNVPVAGNNKGGFVYIGSNPDKAAMNVWCNQNCPNFCPGDITAIVAAATAVATVNAHGGMIEPMCRAISTMKLNIDSTFGHPINMRGQYTNGKGGECFGFTPDTNLQPIPYGESKIKMRANDGANHVGPCTVYLIDPSNKENKLKVGEMNDCMRSLHPGPGNKGDKPIPAEMTINVPKDNLPCKDGHCVLQFYWEATHLTPHEFFDNCADVKIGGGGGGNGTVPTTQPSSGPTPAPVPSSSSRPTSAPSPSSGPTPAPVPSKHHKKCNPRRKLRDY</sequence>
<evidence type="ECO:0000256" key="3">
    <source>
        <dbReference type="SAM" id="MobiDB-lite"/>
    </source>
</evidence>
<accession>A0AAV2ZEQ4</accession>
<feature type="non-terminal residue" evidence="4">
    <location>
        <position position="1"/>
    </location>
</feature>
<evidence type="ECO:0008006" key="6">
    <source>
        <dbReference type="Google" id="ProtNLM"/>
    </source>
</evidence>
<keyword evidence="5" id="KW-1185">Reference proteome</keyword>
<proteinExistence type="predicted"/>